<dbReference type="PROSITE" id="PS51089">
    <property type="entry name" value="HP"/>
    <property type="match status" value="1"/>
</dbReference>
<dbReference type="InterPro" id="IPR051618">
    <property type="entry name" value="Actin-binding_LIM"/>
</dbReference>
<feature type="region of interest" description="Disordered" evidence="5">
    <location>
        <begin position="75"/>
        <end position="158"/>
    </location>
</feature>
<feature type="compositionally biased region" description="Polar residues" evidence="5">
    <location>
        <begin position="309"/>
        <end position="319"/>
    </location>
</feature>
<comment type="subcellular location">
    <subcellularLocation>
        <location evidence="1">Cytoplasm</location>
    </subcellularLocation>
</comment>
<dbReference type="FunFam" id="1.10.950.10:FF:000001">
    <property type="entry name" value="actin-binding LIM protein 1 isoform X2"/>
    <property type="match status" value="1"/>
</dbReference>
<organism evidence="7 8">
    <name type="scientific">Cottoperca gobio</name>
    <name type="common">Frogmouth</name>
    <name type="synonym">Aphritis gobio</name>
    <dbReference type="NCBI Taxonomy" id="56716"/>
    <lineage>
        <taxon>Eukaryota</taxon>
        <taxon>Metazoa</taxon>
        <taxon>Chordata</taxon>
        <taxon>Craniata</taxon>
        <taxon>Vertebrata</taxon>
        <taxon>Euteleostomi</taxon>
        <taxon>Actinopterygii</taxon>
        <taxon>Neopterygii</taxon>
        <taxon>Teleostei</taxon>
        <taxon>Neoteleostei</taxon>
        <taxon>Acanthomorphata</taxon>
        <taxon>Eupercaria</taxon>
        <taxon>Perciformes</taxon>
        <taxon>Notothenioidei</taxon>
        <taxon>Bovichtidae</taxon>
        <taxon>Cottoperca</taxon>
    </lineage>
</organism>
<dbReference type="Gene3D" id="1.10.950.10">
    <property type="entry name" value="Villin headpiece domain"/>
    <property type="match status" value="1"/>
</dbReference>
<feature type="compositionally biased region" description="Low complexity" evidence="5">
    <location>
        <begin position="129"/>
        <end position="139"/>
    </location>
</feature>
<dbReference type="InterPro" id="IPR036886">
    <property type="entry name" value="Villin_headpiece_dom_sf"/>
</dbReference>
<keyword evidence="3" id="KW-0597">Phosphoprotein</keyword>
<dbReference type="AlphaFoldDB" id="A0A6J2Q9I3"/>
<keyword evidence="4" id="KW-0677">Repeat</keyword>
<evidence type="ECO:0000313" key="8">
    <source>
        <dbReference type="RefSeq" id="XP_029295103.1"/>
    </source>
</evidence>
<dbReference type="GO" id="GO:0051017">
    <property type="term" value="P:actin filament bundle assembly"/>
    <property type="evidence" value="ECO:0007669"/>
    <property type="project" value="TreeGrafter"/>
</dbReference>
<dbReference type="GeneID" id="115013189"/>
<dbReference type="GO" id="GO:0005886">
    <property type="term" value="C:plasma membrane"/>
    <property type="evidence" value="ECO:0007669"/>
    <property type="project" value="TreeGrafter"/>
</dbReference>
<feature type="region of interest" description="Disordered" evidence="5">
    <location>
        <begin position="1"/>
        <end position="25"/>
    </location>
</feature>
<feature type="region of interest" description="Disordered" evidence="5">
    <location>
        <begin position="309"/>
        <end position="336"/>
    </location>
</feature>
<dbReference type="GO" id="GO:0030032">
    <property type="term" value="P:lamellipodium assembly"/>
    <property type="evidence" value="ECO:0007669"/>
    <property type="project" value="TreeGrafter"/>
</dbReference>
<dbReference type="PANTHER" id="PTHR24213:SF17">
    <property type="entry name" value="DEMATIN"/>
    <property type="match status" value="1"/>
</dbReference>
<feature type="compositionally biased region" description="Basic and acidic residues" evidence="5">
    <location>
        <begin position="89"/>
        <end position="98"/>
    </location>
</feature>
<evidence type="ECO:0000259" key="6">
    <source>
        <dbReference type="PROSITE" id="PS51089"/>
    </source>
</evidence>
<keyword evidence="2" id="KW-0963">Cytoplasm</keyword>
<reference evidence="8" key="1">
    <citation type="submission" date="2025-08" db="UniProtKB">
        <authorList>
            <consortium name="RefSeq"/>
        </authorList>
    </citation>
    <scope>IDENTIFICATION</scope>
</reference>
<evidence type="ECO:0000256" key="3">
    <source>
        <dbReference type="ARBA" id="ARBA00022553"/>
    </source>
</evidence>
<evidence type="ECO:0000313" key="7">
    <source>
        <dbReference type="Proteomes" id="UP000504630"/>
    </source>
</evidence>
<dbReference type="Proteomes" id="UP000504630">
    <property type="component" value="Chromosome 9"/>
</dbReference>
<evidence type="ECO:0000256" key="2">
    <source>
        <dbReference type="ARBA" id="ARBA00022490"/>
    </source>
</evidence>
<evidence type="ECO:0000256" key="5">
    <source>
        <dbReference type="SAM" id="MobiDB-lite"/>
    </source>
</evidence>
<keyword evidence="7" id="KW-1185">Reference proteome</keyword>
<feature type="compositionally biased region" description="Polar residues" evidence="5">
    <location>
        <begin position="102"/>
        <end position="112"/>
    </location>
</feature>
<dbReference type="InterPro" id="IPR003128">
    <property type="entry name" value="Villin_headpiece"/>
</dbReference>
<dbReference type="InterPro" id="IPR032402">
    <property type="entry name" value="AbLIM_anchor"/>
</dbReference>
<dbReference type="SUPFAM" id="SSF47050">
    <property type="entry name" value="VHP, Villin headpiece domain"/>
    <property type="match status" value="1"/>
</dbReference>
<protein>
    <submittedName>
        <fullName evidence="8">Dematin-like isoform X2</fullName>
    </submittedName>
</protein>
<feature type="compositionally biased region" description="Polar residues" evidence="5">
    <location>
        <begin position="1"/>
        <end position="24"/>
    </location>
</feature>
<gene>
    <name evidence="8" type="primary">LOC115013189</name>
</gene>
<dbReference type="Pfam" id="PF02209">
    <property type="entry name" value="VHP"/>
    <property type="match status" value="1"/>
</dbReference>
<feature type="region of interest" description="Disordered" evidence="5">
    <location>
        <begin position="273"/>
        <end position="297"/>
    </location>
</feature>
<name>A0A6J2Q9I3_COTGO</name>
<dbReference type="SMART" id="SM00153">
    <property type="entry name" value="VHP"/>
    <property type="match status" value="1"/>
</dbReference>
<evidence type="ECO:0000256" key="4">
    <source>
        <dbReference type="ARBA" id="ARBA00022737"/>
    </source>
</evidence>
<dbReference type="Pfam" id="PF16182">
    <property type="entry name" value="AbLIM_anchor"/>
    <property type="match status" value="1"/>
</dbReference>
<dbReference type="GO" id="GO:0051015">
    <property type="term" value="F:actin filament binding"/>
    <property type="evidence" value="ECO:0007669"/>
    <property type="project" value="TreeGrafter"/>
</dbReference>
<dbReference type="RefSeq" id="XP_029295103.1">
    <property type="nucleotide sequence ID" value="XM_029439243.1"/>
</dbReference>
<dbReference type="GO" id="GO:0015629">
    <property type="term" value="C:actin cytoskeleton"/>
    <property type="evidence" value="ECO:0007669"/>
    <property type="project" value="TreeGrafter"/>
</dbReference>
<evidence type="ECO:0000256" key="1">
    <source>
        <dbReference type="ARBA" id="ARBA00004496"/>
    </source>
</evidence>
<sequence length="408" mass="45546">MMPKQQLAQTSPGSVLSLRGSSVPGSPAAAIVVRVEDGVIGYKDLAALPRDKAILDIERPDLMIYQTHYSYSPLERSLSPRSISPPPSPEKESREWLENRSPGGSSPCSTIQTSSTHSTRTPPTPNTPSTPHTVHPSGTKSAMQHFHRPDNGSNIYKKPPIYKQDVCVSSQLPQGKHIEDLIIESSKFPAAQPPDPNLPSKIETEYWPCPPSLAVIEKECRKKDQRDEDEEEDGELDDELWGLRALQKQELNKIQSNLGKIILKEELEKSAAPLRRKTRSLPDRSQHAGSNASKSVYFPASSKSGLSRLQSAEFSSSEKTPADLQNGDSRMDRGNSLPSMLEHKICPYEVLVVTHRGRSKVPPGVDRTRLERHLSQEEFFSVFGMSIEEFDHLSLWKRNNLKKKVCLF</sequence>
<feature type="domain" description="HP" evidence="6">
    <location>
        <begin position="340"/>
        <end position="408"/>
    </location>
</feature>
<accession>A0A6J2Q9I3</accession>
<dbReference type="PANTHER" id="PTHR24213">
    <property type="entry name" value="ACTIN-BINDING LIM PROTEIN"/>
    <property type="match status" value="1"/>
</dbReference>
<proteinExistence type="predicted"/>
<dbReference type="GO" id="GO:0005737">
    <property type="term" value="C:cytoplasm"/>
    <property type="evidence" value="ECO:0007669"/>
    <property type="project" value="UniProtKB-SubCell"/>
</dbReference>